<dbReference type="Proteomes" id="UP001501721">
    <property type="component" value="Unassembled WGS sequence"/>
</dbReference>
<evidence type="ECO:0000259" key="2">
    <source>
        <dbReference type="Pfam" id="PF14470"/>
    </source>
</evidence>
<keyword evidence="4" id="KW-1185">Reference proteome</keyword>
<sequence>MPKVPEGLRGDLADAVSQEASLWGSKKSLVVASSALRDDERVLAATTTFRKQGSANQNGVLIVTDQRLVFVHARAFSSATEEIPLANVSGVLDRKGLLQGSIVVTGAGGITTAFGNIAKARVEPVMQAIRSHLRAPGVPPVEATVDSADQIRKLAELKDAGILTEEEFAAKKRQLLGL</sequence>
<evidence type="ECO:0000313" key="4">
    <source>
        <dbReference type="Proteomes" id="UP001501721"/>
    </source>
</evidence>
<dbReference type="RefSeq" id="WP_346075587.1">
    <property type="nucleotide sequence ID" value="NZ_BAAATL010000016.1"/>
</dbReference>
<feature type="domain" description="SHOCT" evidence="1">
    <location>
        <begin position="149"/>
        <end position="176"/>
    </location>
</feature>
<dbReference type="Pfam" id="PF14470">
    <property type="entry name" value="bPH_3"/>
    <property type="match status" value="1"/>
</dbReference>
<dbReference type="InterPro" id="IPR018649">
    <property type="entry name" value="SHOCT"/>
</dbReference>
<gene>
    <name evidence="3" type="ORF">GCM10010422_38720</name>
</gene>
<protein>
    <submittedName>
        <fullName evidence="3">SHOCT domain-containing protein</fullName>
    </submittedName>
</protein>
<organism evidence="3 4">
    <name type="scientific">Streptomyces graminearus</name>
    <dbReference type="NCBI Taxonomy" id="284030"/>
    <lineage>
        <taxon>Bacteria</taxon>
        <taxon>Bacillati</taxon>
        <taxon>Actinomycetota</taxon>
        <taxon>Actinomycetes</taxon>
        <taxon>Kitasatosporales</taxon>
        <taxon>Streptomycetaceae</taxon>
        <taxon>Streptomyces</taxon>
    </lineage>
</organism>
<dbReference type="InterPro" id="IPR039519">
    <property type="entry name" value="YokE-like_PH"/>
</dbReference>
<dbReference type="EMBL" id="BAAATL010000016">
    <property type="protein sequence ID" value="GAA2488763.1"/>
    <property type="molecule type" value="Genomic_DNA"/>
</dbReference>
<comment type="caution">
    <text evidence="3">The sequence shown here is derived from an EMBL/GenBank/DDBJ whole genome shotgun (WGS) entry which is preliminary data.</text>
</comment>
<proteinExistence type="predicted"/>
<evidence type="ECO:0000259" key="1">
    <source>
        <dbReference type="Pfam" id="PF09851"/>
    </source>
</evidence>
<name>A0ABP5YZF5_9ACTN</name>
<reference evidence="4" key="1">
    <citation type="journal article" date="2019" name="Int. J. Syst. Evol. Microbiol.">
        <title>The Global Catalogue of Microorganisms (GCM) 10K type strain sequencing project: providing services to taxonomists for standard genome sequencing and annotation.</title>
        <authorList>
            <consortium name="The Broad Institute Genomics Platform"/>
            <consortium name="The Broad Institute Genome Sequencing Center for Infectious Disease"/>
            <person name="Wu L."/>
            <person name="Ma J."/>
        </authorList>
    </citation>
    <scope>NUCLEOTIDE SEQUENCE [LARGE SCALE GENOMIC DNA]</scope>
    <source>
        <strain evidence="4">JCM 6923</strain>
    </source>
</reference>
<dbReference type="Pfam" id="PF09851">
    <property type="entry name" value="SHOCT"/>
    <property type="match status" value="1"/>
</dbReference>
<evidence type="ECO:0000313" key="3">
    <source>
        <dbReference type="EMBL" id="GAA2488763.1"/>
    </source>
</evidence>
<accession>A0ABP5YZF5</accession>
<feature type="domain" description="YokE-like PH" evidence="2">
    <location>
        <begin position="36"/>
        <end position="130"/>
    </location>
</feature>